<dbReference type="Gene3D" id="3.30.420.10">
    <property type="entry name" value="Ribonuclease H-like superfamily/Ribonuclease H"/>
    <property type="match status" value="1"/>
</dbReference>
<gene>
    <name evidence="1" type="ORF">X777_10256</name>
</gene>
<evidence type="ECO:0000313" key="1">
    <source>
        <dbReference type="EMBL" id="EZA51187.1"/>
    </source>
</evidence>
<reference evidence="1 2" key="1">
    <citation type="journal article" date="2014" name="Curr. Biol.">
        <title>The genome of the clonal raider ant Cerapachys biroi.</title>
        <authorList>
            <person name="Oxley P.R."/>
            <person name="Ji L."/>
            <person name="Fetter-Pruneda I."/>
            <person name="McKenzie S.K."/>
            <person name="Li C."/>
            <person name="Hu H."/>
            <person name="Zhang G."/>
            <person name="Kronauer D.J."/>
        </authorList>
    </citation>
    <scope>NUCLEOTIDE SEQUENCE [LARGE SCALE GENOMIC DNA]</scope>
</reference>
<name>A0A026W535_OOCBI</name>
<dbReference type="Proteomes" id="UP000053097">
    <property type="component" value="Unassembled WGS sequence"/>
</dbReference>
<protein>
    <submittedName>
        <fullName evidence="1">Uncharacterized protein</fullName>
    </submittedName>
</protein>
<dbReference type="PANTHER" id="PTHR47326">
    <property type="entry name" value="TRANSPOSABLE ELEMENT TC3 TRANSPOSASE-LIKE PROTEIN"/>
    <property type="match status" value="1"/>
</dbReference>
<dbReference type="EMBL" id="KK107406">
    <property type="protein sequence ID" value="EZA51187.1"/>
    <property type="molecule type" value="Genomic_DNA"/>
</dbReference>
<sequence>TATNEDAAVTVLHSFVENPGTSIRKVAQQQEVSVGSVHNILKKFHSYKIHLINFDRRFEFCELMMEKITIQPQFISNIVFTDEAMFELSDFVNRHNCRYGTDENPHWMIETHTQHPQKLYVWAGIIADTIIGYKIFFIEGNLTAEKYERMFRTEVVPAIQDIRGENFDIIWYQHDGAPHYGVQVRQYLNEVFTHRLIGSRGPIEFASSIS</sequence>
<dbReference type="OrthoDB" id="9986793at2759"/>
<dbReference type="GO" id="GO:0003676">
    <property type="term" value="F:nucleic acid binding"/>
    <property type="evidence" value="ECO:0007669"/>
    <property type="project" value="InterPro"/>
</dbReference>
<evidence type="ECO:0000313" key="2">
    <source>
        <dbReference type="Proteomes" id="UP000053097"/>
    </source>
</evidence>
<feature type="non-terminal residue" evidence="1">
    <location>
        <position position="1"/>
    </location>
</feature>
<keyword evidence="2" id="KW-1185">Reference proteome</keyword>
<proteinExistence type="predicted"/>
<dbReference type="InterPro" id="IPR036397">
    <property type="entry name" value="RNaseH_sf"/>
</dbReference>
<accession>A0A026W535</accession>
<dbReference type="STRING" id="2015173.A0A026W535"/>
<organism evidence="1 2">
    <name type="scientific">Ooceraea biroi</name>
    <name type="common">Clonal raider ant</name>
    <name type="synonym">Cerapachys biroi</name>
    <dbReference type="NCBI Taxonomy" id="2015173"/>
    <lineage>
        <taxon>Eukaryota</taxon>
        <taxon>Metazoa</taxon>
        <taxon>Ecdysozoa</taxon>
        <taxon>Arthropoda</taxon>
        <taxon>Hexapoda</taxon>
        <taxon>Insecta</taxon>
        <taxon>Pterygota</taxon>
        <taxon>Neoptera</taxon>
        <taxon>Endopterygota</taxon>
        <taxon>Hymenoptera</taxon>
        <taxon>Apocrita</taxon>
        <taxon>Aculeata</taxon>
        <taxon>Formicoidea</taxon>
        <taxon>Formicidae</taxon>
        <taxon>Dorylinae</taxon>
        <taxon>Ooceraea</taxon>
    </lineage>
</organism>
<dbReference type="AlphaFoldDB" id="A0A026W535"/>
<dbReference type="PANTHER" id="PTHR47326:SF1">
    <property type="entry name" value="HTH PSQ-TYPE DOMAIN-CONTAINING PROTEIN"/>
    <property type="match status" value="1"/>
</dbReference>